<organism evidence="1">
    <name type="scientific">hydrothermal vent metagenome</name>
    <dbReference type="NCBI Taxonomy" id="652676"/>
    <lineage>
        <taxon>unclassified sequences</taxon>
        <taxon>metagenomes</taxon>
        <taxon>ecological metagenomes</taxon>
    </lineage>
</organism>
<evidence type="ECO:0000313" key="1">
    <source>
        <dbReference type="EMBL" id="VAX22831.1"/>
    </source>
</evidence>
<accession>A0A3B1C853</accession>
<protein>
    <submittedName>
        <fullName evidence="1">Uncharacterized protein</fullName>
    </submittedName>
</protein>
<sequence length="68" mass="7603">MKKKATVGKTQWSILQKILITMRLTMFLVILGVSQVFAGQGFSQSSNLTLTLKNSAIENILFQIEEQS</sequence>
<dbReference type="AlphaFoldDB" id="A0A3B1C853"/>
<dbReference type="EMBL" id="UOGD01000237">
    <property type="protein sequence ID" value="VAX22831.1"/>
    <property type="molecule type" value="Genomic_DNA"/>
</dbReference>
<gene>
    <name evidence="1" type="ORF">MNBD_IGNAVI01-2098</name>
</gene>
<reference evidence="1" key="1">
    <citation type="submission" date="2018-06" db="EMBL/GenBank/DDBJ databases">
        <authorList>
            <person name="Zhirakovskaya E."/>
        </authorList>
    </citation>
    <scope>NUCLEOTIDE SEQUENCE</scope>
</reference>
<name>A0A3B1C853_9ZZZZ</name>
<feature type="non-terminal residue" evidence="1">
    <location>
        <position position="68"/>
    </location>
</feature>
<proteinExistence type="predicted"/>